<name>A0A841ZKX9_9LIST</name>
<evidence type="ECO:0000313" key="4">
    <source>
        <dbReference type="Proteomes" id="UP000559885"/>
    </source>
</evidence>
<keyword evidence="1" id="KW-0472">Membrane</keyword>
<evidence type="ECO:0000259" key="2">
    <source>
        <dbReference type="Pfam" id="PF04892"/>
    </source>
</evidence>
<feature type="transmembrane region" description="Helical" evidence="1">
    <location>
        <begin position="85"/>
        <end position="104"/>
    </location>
</feature>
<comment type="caution">
    <text evidence="3">The sequence shown here is derived from an EMBL/GenBank/DDBJ whole genome shotgun (WGS) entry which is preliminary data.</text>
</comment>
<dbReference type="AlphaFoldDB" id="A0A841ZKX9"/>
<feature type="transmembrane region" description="Helical" evidence="1">
    <location>
        <begin position="12"/>
        <end position="31"/>
    </location>
</feature>
<dbReference type="Pfam" id="PF04892">
    <property type="entry name" value="VanZ"/>
    <property type="match status" value="1"/>
</dbReference>
<reference evidence="3 4" key="1">
    <citation type="submission" date="2020-03" db="EMBL/GenBank/DDBJ databases">
        <title>Soil Listeria distribution.</title>
        <authorList>
            <person name="Liao J."/>
            <person name="Wiedmann M."/>
        </authorList>
    </citation>
    <scope>NUCLEOTIDE SEQUENCE [LARGE SCALE GENOMIC DNA]</scope>
    <source>
        <strain evidence="3 4">FSL L7-1507</strain>
    </source>
</reference>
<sequence>MYFYLNQLMRNYSFMDYITIAITAALVYLAAVQIMSLELNLKLLVISYLIYFGCLFFLLFAKDSHARGLSFDTFGFIKPFVEGNLRVITVGNVVAFIPTGFLMWKLKGYQALVLALGLITGVESMQYYFAVGYFDTGDIFLNVCGIMIGYLVLRLAILIINRKQKHVSS</sequence>
<keyword evidence="1" id="KW-0812">Transmembrane</keyword>
<protein>
    <submittedName>
        <fullName evidence="3">VanZ family protein</fullName>
    </submittedName>
</protein>
<dbReference type="EMBL" id="JAARRM010000001">
    <property type="protein sequence ID" value="MBC1520876.1"/>
    <property type="molecule type" value="Genomic_DNA"/>
</dbReference>
<feature type="transmembrane region" description="Helical" evidence="1">
    <location>
        <begin position="139"/>
        <end position="160"/>
    </location>
</feature>
<feature type="transmembrane region" description="Helical" evidence="1">
    <location>
        <begin position="43"/>
        <end position="61"/>
    </location>
</feature>
<proteinExistence type="predicted"/>
<feature type="transmembrane region" description="Helical" evidence="1">
    <location>
        <begin position="111"/>
        <end position="133"/>
    </location>
</feature>
<dbReference type="InterPro" id="IPR006976">
    <property type="entry name" value="VanZ-like"/>
</dbReference>
<organism evidence="3 4">
    <name type="scientific">Listeria aquatica</name>
    <dbReference type="NCBI Taxonomy" id="1494960"/>
    <lineage>
        <taxon>Bacteria</taxon>
        <taxon>Bacillati</taxon>
        <taxon>Bacillota</taxon>
        <taxon>Bacilli</taxon>
        <taxon>Bacillales</taxon>
        <taxon>Listeriaceae</taxon>
        <taxon>Listeria</taxon>
    </lineage>
</organism>
<accession>A0A841ZKX9</accession>
<evidence type="ECO:0000256" key="1">
    <source>
        <dbReference type="SAM" id="Phobius"/>
    </source>
</evidence>
<gene>
    <name evidence="3" type="ORF">HB912_04320</name>
</gene>
<feature type="domain" description="VanZ-like" evidence="2">
    <location>
        <begin position="49"/>
        <end position="155"/>
    </location>
</feature>
<dbReference type="Proteomes" id="UP000559885">
    <property type="component" value="Unassembled WGS sequence"/>
</dbReference>
<evidence type="ECO:0000313" key="3">
    <source>
        <dbReference type="EMBL" id="MBC1520876.1"/>
    </source>
</evidence>
<keyword evidence="1" id="KW-1133">Transmembrane helix</keyword>